<feature type="transmembrane region" description="Helical" evidence="2">
    <location>
        <begin position="859"/>
        <end position="882"/>
    </location>
</feature>
<keyword evidence="6" id="KW-1185">Reference proteome</keyword>
<dbReference type="Proteomes" id="UP001224775">
    <property type="component" value="Unassembled WGS sequence"/>
</dbReference>
<dbReference type="Pfam" id="PF03105">
    <property type="entry name" value="SPX"/>
    <property type="match status" value="1"/>
</dbReference>
<dbReference type="InterPro" id="IPR005331">
    <property type="entry name" value="Sulfotransferase"/>
</dbReference>
<proteinExistence type="predicted"/>
<dbReference type="GO" id="GO:0016020">
    <property type="term" value="C:membrane"/>
    <property type="evidence" value="ECO:0007669"/>
    <property type="project" value="InterPro"/>
</dbReference>
<feature type="region of interest" description="Disordered" evidence="1">
    <location>
        <begin position="395"/>
        <end position="418"/>
    </location>
</feature>
<dbReference type="PROSITE" id="PS51382">
    <property type="entry name" value="SPX"/>
    <property type="match status" value="1"/>
</dbReference>
<dbReference type="InterPro" id="IPR011009">
    <property type="entry name" value="Kinase-like_dom_sf"/>
</dbReference>
<evidence type="ECO:0000313" key="5">
    <source>
        <dbReference type="EMBL" id="KAK1740484.1"/>
    </source>
</evidence>
<dbReference type="AlphaFoldDB" id="A0AAD8Y676"/>
<dbReference type="Gene3D" id="1.10.510.10">
    <property type="entry name" value="Transferase(Phosphotransferase) domain 1"/>
    <property type="match status" value="1"/>
</dbReference>
<dbReference type="InterPro" id="IPR050167">
    <property type="entry name" value="Ser_Thr_protein_kinase"/>
</dbReference>
<keyword evidence="5" id="KW-0418">Kinase</keyword>
<feature type="region of interest" description="Disordered" evidence="1">
    <location>
        <begin position="247"/>
        <end position="271"/>
    </location>
</feature>
<dbReference type="GO" id="GO:0004672">
    <property type="term" value="F:protein kinase activity"/>
    <property type="evidence" value="ECO:0007669"/>
    <property type="project" value="InterPro"/>
</dbReference>
<gene>
    <name evidence="5" type="ORF">QTG54_008579</name>
</gene>
<dbReference type="Pfam" id="PF03567">
    <property type="entry name" value="Sulfotransfer_2"/>
    <property type="match status" value="1"/>
</dbReference>
<dbReference type="InterPro" id="IPR000719">
    <property type="entry name" value="Prot_kinase_dom"/>
</dbReference>
<keyword evidence="5" id="KW-0808">Transferase</keyword>
<dbReference type="PANTHER" id="PTHR23257">
    <property type="entry name" value="SERINE-THREONINE PROTEIN KINASE"/>
    <property type="match status" value="1"/>
</dbReference>
<dbReference type="PANTHER" id="PTHR23257:SF958">
    <property type="entry name" value="SERINE_THREONINE-PROTEIN KINASE WNK4"/>
    <property type="match status" value="1"/>
</dbReference>
<name>A0AAD8Y676_9STRA</name>
<dbReference type="SUPFAM" id="SSF56112">
    <property type="entry name" value="Protein kinase-like (PK-like)"/>
    <property type="match status" value="1"/>
</dbReference>
<evidence type="ECO:0000313" key="6">
    <source>
        <dbReference type="Proteomes" id="UP001224775"/>
    </source>
</evidence>
<dbReference type="EMBL" id="JATAAI010000015">
    <property type="protein sequence ID" value="KAK1740484.1"/>
    <property type="molecule type" value="Genomic_DNA"/>
</dbReference>
<keyword evidence="2" id="KW-0472">Membrane</keyword>
<dbReference type="EC" id="2.7.11.-" evidence="5"/>
<feature type="domain" description="SPX" evidence="4">
    <location>
        <begin position="2"/>
        <end position="178"/>
    </location>
</feature>
<evidence type="ECO:0000259" key="4">
    <source>
        <dbReference type="PROSITE" id="PS51382"/>
    </source>
</evidence>
<protein>
    <submittedName>
        <fullName evidence="5">MAP3K-like serine/threonine kinase</fullName>
        <ecNumber evidence="5">2.7.11.-</ecNumber>
    </submittedName>
</protein>
<accession>A0AAD8Y676</accession>
<dbReference type="GO" id="GO:0007165">
    <property type="term" value="P:signal transduction"/>
    <property type="evidence" value="ECO:0007669"/>
    <property type="project" value="TreeGrafter"/>
</dbReference>
<keyword evidence="2" id="KW-0812">Transmembrane</keyword>
<dbReference type="SMART" id="SM00220">
    <property type="entry name" value="S_TKc"/>
    <property type="match status" value="1"/>
</dbReference>
<dbReference type="CDD" id="cd14447">
    <property type="entry name" value="SPX"/>
    <property type="match status" value="1"/>
</dbReference>
<dbReference type="GO" id="GO:0005524">
    <property type="term" value="F:ATP binding"/>
    <property type="evidence" value="ECO:0007669"/>
    <property type="project" value="InterPro"/>
</dbReference>
<sequence>MVEFGKTLNEVVKRDWRCHAVAYIELKRCLCQGNVCILLPPGLSGEQLKNRAGASADDHSVHTESSFQVSEEQKDEFFRIYDDSIQRLIHFYEDRLKWSVEEKNSLEVAVEKCINQTEAEGQSSSSSALSFLIHRVTDYSKDLGLVLEFLDLNATAFSKILKKYDKRTGSLLRESKLKELKVQYPCLYGGGELKNHRNISKDWIKQLESLLEKDAAATAAAAKVGGHGRRLSRQHLHLSLRNSFADGEELKLDNPQGPDSVEDTSTTERIDNLSKKKEGSVRFKVGTKQPQHGAVVKKHISHTAQSSSVHKTKDSQILLNMIEKINEELCLQQVDSPFFDDAQNFNTPPTFMSSEVELDKVLGEGEFCKIFEVIKFNVPESCHICFLHRGFNDPKKPSDGGGSSRSPVRGLSSQPTHKKVPSSVILNIADVALDEEDNEDEEQQLVCLPTRSESPQPRLSIFGPFQVDENISDYDELESDHEDDAYDQNNTRGFMKDHCLRDGEARYAVKRIRHDLVGEEEITDAAIDLAREAQFLAGLSHPNIIKIRGTSNIPGHPKFCIILDRLYDTLEVQMLKWKEQVKRHQGKFKGLIGKKKEELNKIWMARLLAAYDLSHAMSYLHKRGILHRDIKPANIGFDIRGDIKIFDFGLAKELKPCDREGQDQYHSSGLAGTRRYMAPEVAEGSPYGFSADVYSFAILLWEMLTLNTAFDKYSRERHYKEIIVEGKRPKLLRSWPFVIKNLLQRCWAATPSDRPTFQSVCEKIKFGLPDQTLRSDRSTDSLMKRSVKSISNHKESFKTPVVEGGLKYDSQSDSLSTSIRAQRDALSDSLSTSIRIKSQFLKKSNTINTKSRTMGSMGLALWLWLIIGFVWLCTTLYLFSLLPAYHVPGQLKREVDALVTSDKKDTTTTALQNIVVGVDKKKEESTGTASDPVNLVTAGNFFPVEKSEICVRKISAQCEFYPCAQQNGVFVEAATSNTTLGYAGRFVHRDANVEKQAMGRAAGSAQWASGCVISDKYKFAYIHILKSGGSATKEFLKKSLCGEDDIDCKRVDPRVVRPIVCKQIPTKHPDYFTFSFVRSPFSRMYSMYSMMDGFPRQKGGHVVTDTVSFSKFVMTEPNKRSAFTKMDSAHYWAQTDFIFSKNSCPSFDFLGRVDQFDQDMRTILEHLNATEMIDYLDSIGGTVNPVNTWGSSKKKSIGGDLRTEYSSPEIRDRVVDFYKRDFDLLGYKILVIS</sequence>
<evidence type="ECO:0000256" key="1">
    <source>
        <dbReference type="SAM" id="MobiDB-lite"/>
    </source>
</evidence>
<dbReference type="GO" id="GO:0008146">
    <property type="term" value="F:sulfotransferase activity"/>
    <property type="evidence" value="ECO:0007669"/>
    <property type="project" value="InterPro"/>
</dbReference>
<dbReference type="Pfam" id="PF00069">
    <property type="entry name" value="Pkinase"/>
    <property type="match status" value="1"/>
</dbReference>
<evidence type="ECO:0000259" key="3">
    <source>
        <dbReference type="PROSITE" id="PS50011"/>
    </source>
</evidence>
<dbReference type="PROSITE" id="PS50011">
    <property type="entry name" value="PROTEIN_KINASE_DOM"/>
    <property type="match status" value="1"/>
</dbReference>
<comment type="caution">
    <text evidence="5">The sequence shown here is derived from an EMBL/GenBank/DDBJ whole genome shotgun (WGS) entry which is preliminary data.</text>
</comment>
<feature type="domain" description="Protein kinase" evidence="3">
    <location>
        <begin position="356"/>
        <end position="766"/>
    </location>
</feature>
<dbReference type="InterPro" id="IPR004331">
    <property type="entry name" value="SPX_dom"/>
</dbReference>
<dbReference type="GO" id="GO:0005737">
    <property type="term" value="C:cytoplasm"/>
    <property type="evidence" value="ECO:0007669"/>
    <property type="project" value="TreeGrafter"/>
</dbReference>
<evidence type="ECO:0000256" key="2">
    <source>
        <dbReference type="SAM" id="Phobius"/>
    </source>
</evidence>
<keyword evidence="2" id="KW-1133">Transmembrane helix</keyword>
<organism evidence="5 6">
    <name type="scientific">Skeletonema marinoi</name>
    <dbReference type="NCBI Taxonomy" id="267567"/>
    <lineage>
        <taxon>Eukaryota</taxon>
        <taxon>Sar</taxon>
        <taxon>Stramenopiles</taxon>
        <taxon>Ochrophyta</taxon>
        <taxon>Bacillariophyta</taxon>
        <taxon>Coscinodiscophyceae</taxon>
        <taxon>Thalassiosirophycidae</taxon>
        <taxon>Thalassiosirales</taxon>
        <taxon>Skeletonemataceae</taxon>
        <taxon>Skeletonema</taxon>
        <taxon>Skeletonema marinoi-dohrnii complex</taxon>
    </lineage>
</organism>
<reference evidence="5" key="1">
    <citation type="submission" date="2023-06" db="EMBL/GenBank/DDBJ databases">
        <title>Survivors Of The Sea: Transcriptome response of Skeletonema marinoi to long-term dormancy.</title>
        <authorList>
            <person name="Pinder M.I.M."/>
            <person name="Kourtchenko O."/>
            <person name="Robertson E.K."/>
            <person name="Larsson T."/>
            <person name="Maumus F."/>
            <person name="Osuna-Cruz C.M."/>
            <person name="Vancaester E."/>
            <person name="Stenow R."/>
            <person name="Vandepoele K."/>
            <person name="Ploug H."/>
            <person name="Bruchert V."/>
            <person name="Godhe A."/>
            <person name="Topel M."/>
        </authorList>
    </citation>
    <scope>NUCLEOTIDE SEQUENCE</scope>
    <source>
        <strain evidence="5">R05AC</strain>
    </source>
</reference>